<protein>
    <submittedName>
        <fullName evidence="7">OmpA family protein</fullName>
    </submittedName>
</protein>
<dbReference type="Pfam" id="PF00691">
    <property type="entry name" value="OmpA"/>
    <property type="match status" value="1"/>
</dbReference>
<dbReference type="PRINTS" id="PR01021">
    <property type="entry name" value="OMPADOMAIN"/>
</dbReference>
<keyword evidence="3" id="KW-0998">Cell outer membrane</keyword>
<reference evidence="7 8" key="1">
    <citation type="submission" date="2023-01" db="EMBL/GenBank/DDBJ databases">
        <title>Thalassococcus onchidii sp. nov., isolated from a marine invertebrate from the South China Sea.</title>
        <authorList>
            <person name="Xu S."/>
            <person name="Liu Z."/>
            <person name="Xu Y."/>
        </authorList>
    </citation>
    <scope>NUCLEOTIDE SEQUENCE [LARGE SCALE GENOMIC DNA]</scope>
    <source>
        <strain evidence="7 8">KCTC 32084</strain>
    </source>
</reference>
<feature type="domain" description="OmpA-like" evidence="6">
    <location>
        <begin position="487"/>
        <end position="603"/>
    </location>
</feature>
<evidence type="ECO:0000256" key="2">
    <source>
        <dbReference type="ARBA" id="ARBA00023136"/>
    </source>
</evidence>
<accession>A0ABT4XWT1</accession>
<feature type="region of interest" description="Disordered" evidence="5">
    <location>
        <begin position="613"/>
        <end position="633"/>
    </location>
</feature>
<evidence type="ECO:0000313" key="8">
    <source>
        <dbReference type="Proteomes" id="UP001210720"/>
    </source>
</evidence>
<keyword evidence="8" id="KW-1185">Reference proteome</keyword>
<evidence type="ECO:0000259" key="6">
    <source>
        <dbReference type="PROSITE" id="PS51123"/>
    </source>
</evidence>
<evidence type="ECO:0000256" key="3">
    <source>
        <dbReference type="ARBA" id="ARBA00023237"/>
    </source>
</evidence>
<proteinExistence type="predicted"/>
<dbReference type="InterPro" id="IPR050330">
    <property type="entry name" value="Bact_OuterMem_StrucFunc"/>
</dbReference>
<dbReference type="Proteomes" id="UP001210720">
    <property type="component" value="Unassembled WGS sequence"/>
</dbReference>
<dbReference type="CDD" id="cd07185">
    <property type="entry name" value="OmpA_C-like"/>
    <property type="match status" value="1"/>
</dbReference>
<comment type="caution">
    <text evidence="7">The sequence shown here is derived from an EMBL/GenBank/DDBJ whole genome shotgun (WGS) entry which is preliminary data.</text>
</comment>
<dbReference type="RefSeq" id="WP_271433770.1">
    <property type="nucleotide sequence ID" value="NZ_JAQIOY010000009.1"/>
</dbReference>
<keyword evidence="2 4" id="KW-0472">Membrane</keyword>
<dbReference type="InterPro" id="IPR036737">
    <property type="entry name" value="OmpA-like_sf"/>
</dbReference>
<evidence type="ECO:0000256" key="1">
    <source>
        <dbReference type="ARBA" id="ARBA00004442"/>
    </source>
</evidence>
<dbReference type="PANTHER" id="PTHR30329">
    <property type="entry name" value="STATOR ELEMENT OF FLAGELLAR MOTOR COMPLEX"/>
    <property type="match status" value="1"/>
</dbReference>
<gene>
    <name evidence="7" type="ORF">PFY00_16895</name>
</gene>
<evidence type="ECO:0000313" key="7">
    <source>
        <dbReference type="EMBL" id="MDA7426414.1"/>
    </source>
</evidence>
<dbReference type="Gene3D" id="3.40.1520.20">
    <property type="match status" value="2"/>
</dbReference>
<evidence type="ECO:0000256" key="5">
    <source>
        <dbReference type="SAM" id="MobiDB-lite"/>
    </source>
</evidence>
<organism evidence="7 8">
    <name type="scientific">Thalassococcus lentus</name>
    <dbReference type="NCBI Taxonomy" id="1210524"/>
    <lineage>
        <taxon>Bacteria</taxon>
        <taxon>Pseudomonadati</taxon>
        <taxon>Pseudomonadota</taxon>
        <taxon>Alphaproteobacteria</taxon>
        <taxon>Rhodobacterales</taxon>
        <taxon>Roseobacteraceae</taxon>
        <taxon>Thalassococcus</taxon>
    </lineage>
</organism>
<dbReference type="PROSITE" id="PS51123">
    <property type="entry name" value="OMPA_2"/>
    <property type="match status" value="1"/>
</dbReference>
<dbReference type="PANTHER" id="PTHR30329:SF21">
    <property type="entry name" value="LIPOPROTEIN YIAD-RELATED"/>
    <property type="match status" value="1"/>
</dbReference>
<sequence>MRLSALFIVAGAFVCGGLISLVTAYFSVQMIESASESEVLNELDREGLTWAEVDTNGLQVFLIGTAPDEARRFQALSTAGRVVDAARVIDQMLIEESEGLAPPRFSLEILRNESRISVIGLIPSSSDREALVERFNDLAGDGEVSDLLEAADFPAPEGWERALSYASSALSDLPRSKISVEAGRVAIKAMTDSPEAKQRLETSLARRAPDNLVLAVEVSAPRPVITPYTLRFVIDESGARFDSCSADTEQTRDRILRAASQAGLEGKATCMLGLGVPSRRWADAAELSISKLAELGGGDLTFNNADIQLVALEGTSPAIFDRVIGELEAGLPEVFALNAVLPKPPEVSEDGPAEFTATRSPEGAVQIRGKLGSEVSRQTADSFARAAFGSGNVYTAARVDEDLPSDWSVRALAGLEALSMLGNGAVTVTAETITISGKSGRQEAPAEIAALLSEKLGDEATFDINVAYEKKLDETLGLPTPEECEAQITEVIGDRKITFEPGSATLDASAKDILDELAELLKKCGDIPLQIAGHTDSQGRESMNQQLSQQRAQSVLDALRGRLVPVKAYTAVGFGEAEPIADNDSEEGREANRRIEFKLLKPDPIEEVTTTLEQVEQQTGADEDAAAEGTGNE</sequence>
<dbReference type="InterPro" id="IPR006665">
    <property type="entry name" value="OmpA-like"/>
</dbReference>
<dbReference type="InterPro" id="IPR006664">
    <property type="entry name" value="OMP_bac"/>
</dbReference>
<dbReference type="SUPFAM" id="SSF103088">
    <property type="entry name" value="OmpA-like"/>
    <property type="match status" value="1"/>
</dbReference>
<evidence type="ECO:0000256" key="4">
    <source>
        <dbReference type="PROSITE-ProRule" id="PRU00473"/>
    </source>
</evidence>
<dbReference type="EMBL" id="JAQIOY010000009">
    <property type="protein sequence ID" value="MDA7426414.1"/>
    <property type="molecule type" value="Genomic_DNA"/>
</dbReference>
<dbReference type="Gene3D" id="3.30.1330.60">
    <property type="entry name" value="OmpA-like domain"/>
    <property type="match status" value="1"/>
</dbReference>
<name>A0ABT4XWT1_9RHOB</name>
<comment type="subcellular location">
    <subcellularLocation>
        <location evidence="1">Cell outer membrane</location>
    </subcellularLocation>
</comment>